<sequence length="144" mass="16461">MKKTNYLMVLLSTVWILAAACDKEKIVSADGLPPKAQAYITQHFPGYEILQVVKERDDLKTSYDVYLSEGYNLDFDKNGKILGAEGANKLPDSIVPPSLLAYVNTHYPDLFIRDWELDDRGQEIKLSNEMELRFDKDGNFLRID</sequence>
<evidence type="ECO:0000256" key="1">
    <source>
        <dbReference type="SAM" id="SignalP"/>
    </source>
</evidence>
<proteinExistence type="predicted"/>
<protein>
    <submittedName>
        <fullName evidence="3">Putative beta-lactamase-inhibitor-like, PepSY-like</fullName>
    </submittedName>
</protein>
<keyword evidence="4" id="KW-1185">Reference proteome</keyword>
<dbReference type="SUPFAM" id="SSF160574">
    <property type="entry name" value="BT0923-like"/>
    <property type="match status" value="1"/>
</dbReference>
<organism evidence="3 4">
    <name type="scientific">Parapedobacter indicus</name>
    <dbReference type="NCBI Taxonomy" id="1477437"/>
    <lineage>
        <taxon>Bacteria</taxon>
        <taxon>Pseudomonadati</taxon>
        <taxon>Bacteroidota</taxon>
        <taxon>Sphingobacteriia</taxon>
        <taxon>Sphingobacteriales</taxon>
        <taxon>Sphingobacteriaceae</taxon>
        <taxon>Parapedobacter</taxon>
    </lineage>
</organism>
<dbReference type="RefSeq" id="WP_090628692.1">
    <property type="nucleotide sequence ID" value="NZ_FOQO01000008.1"/>
</dbReference>
<feature type="domain" description="Putative beta-lactamase-inhibitor-like PepSY-like" evidence="2">
    <location>
        <begin position="62"/>
        <end position="141"/>
    </location>
</feature>
<dbReference type="EMBL" id="FOQO01000008">
    <property type="protein sequence ID" value="SFJ24928.1"/>
    <property type="molecule type" value="Genomic_DNA"/>
</dbReference>
<gene>
    <name evidence="3" type="ORF">SAMN05444682_108159</name>
</gene>
<evidence type="ECO:0000259" key="2">
    <source>
        <dbReference type="Pfam" id="PF11396"/>
    </source>
</evidence>
<dbReference type="AlphaFoldDB" id="A0A1I3PTH3"/>
<feature type="signal peptide" evidence="1">
    <location>
        <begin position="1"/>
        <end position="18"/>
    </location>
</feature>
<name>A0A1I3PTH3_9SPHI</name>
<accession>A0A1I3PTH3</accession>
<dbReference type="Pfam" id="PF11396">
    <property type="entry name" value="PepSY_like"/>
    <property type="match status" value="1"/>
</dbReference>
<dbReference type="PROSITE" id="PS51257">
    <property type="entry name" value="PROKAR_LIPOPROTEIN"/>
    <property type="match status" value="1"/>
</dbReference>
<dbReference type="OrthoDB" id="710080at2"/>
<keyword evidence="1" id="KW-0732">Signal</keyword>
<dbReference type="Gene3D" id="3.40.1420.30">
    <property type="match status" value="1"/>
</dbReference>
<reference evidence="3 4" key="1">
    <citation type="submission" date="2016-10" db="EMBL/GenBank/DDBJ databases">
        <authorList>
            <person name="de Groot N.N."/>
        </authorList>
    </citation>
    <scope>NUCLEOTIDE SEQUENCE [LARGE SCALE GENOMIC DNA]</scope>
    <source>
        <strain evidence="3 4">RK1</strain>
    </source>
</reference>
<evidence type="ECO:0000313" key="3">
    <source>
        <dbReference type="EMBL" id="SFJ24928.1"/>
    </source>
</evidence>
<evidence type="ECO:0000313" key="4">
    <source>
        <dbReference type="Proteomes" id="UP000198670"/>
    </source>
</evidence>
<feature type="chain" id="PRO_5011595302" evidence="1">
    <location>
        <begin position="19"/>
        <end position="144"/>
    </location>
</feature>
<dbReference type="STRING" id="1477437.SAMN05444682_108159"/>
<dbReference type="InterPro" id="IPR021533">
    <property type="entry name" value="PepSY-like"/>
</dbReference>
<dbReference type="Proteomes" id="UP000198670">
    <property type="component" value="Unassembled WGS sequence"/>
</dbReference>